<reference evidence="7" key="1">
    <citation type="submission" date="2017-09" db="EMBL/GenBank/DDBJ databases">
        <title>Your Publication.</title>
        <authorList>
            <person name="Keepers K.G."/>
            <person name="Pogoda C.S."/>
            <person name="Hamsher S.E."/>
            <person name="Stepanek J.G."/>
            <person name="Kane N.C."/>
            <person name="Kociolek J.P."/>
        </authorList>
    </citation>
    <scope>NUCLEOTIDE SEQUENCE</scope>
</reference>
<feature type="transmembrane region" description="Helical" evidence="6">
    <location>
        <begin position="183"/>
        <end position="201"/>
    </location>
</feature>
<feature type="transmembrane region" description="Helical" evidence="6">
    <location>
        <begin position="152"/>
        <end position="171"/>
    </location>
</feature>
<keyword evidence="3 6" id="KW-0812">Transmembrane</keyword>
<feature type="transmembrane region" description="Helical" evidence="6">
    <location>
        <begin position="12"/>
        <end position="30"/>
    </location>
</feature>
<name>A0A2R4A3M6_9STRA</name>
<organism evidence="7">
    <name type="scientific">Halamphora calidilacuna</name>
    <dbReference type="NCBI Taxonomy" id="2133758"/>
    <lineage>
        <taxon>Eukaryota</taxon>
        <taxon>Sar</taxon>
        <taxon>Stramenopiles</taxon>
        <taxon>Ochrophyta</taxon>
        <taxon>Bacillariophyta</taxon>
        <taxon>Bacillariophyceae</taxon>
        <taxon>Bacillariophycidae</taxon>
        <taxon>Naviculales</taxon>
        <taxon>Amphipleuraceae</taxon>
        <taxon>Halamphora</taxon>
    </lineage>
</organism>
<comment type="subcellular location">
    <subcellularLocation>
        <location evidence="1">Membrane</location>
        <topology evidence="1">Multi-pass membrane protein</topology>
    </subcellularLocation>
</comment>
<evidence type="ECO:0000256" key="6">
    <source>
        <dbReference type="SAM" id="Phobius"/>
    </source>
</evidence>
<keyword evidence="5 6" id="KW-0472">Membrane</keyword>
<feature type="transmembrane region" description="Helical" evidence="6">
    <location>
        <begin position="99"/>
        <end position="120"/>
    </location>
</feature>
<dbReference type="PANTHER" id="PTHR30371:SF0">
    <property type="entry name" value="SEC-INDEPENDENT PROTEIN TRANSLOCASE PROTEIN TATC, CHLOROPLASTIC-RELATED"/>
    <property type="match status" value="1"/>
</dbReference>
<gene>
    <name evidence="7" type="primary">tatC</name>
</gene>
<dbReference type="GO" id="GO:0065002">
    <property type="term" value="P:intracellular protein transmembrane transport"/>
    <property type="evidence" value="ECO:0007669"/>
    <property type="project" value="TreeGrafter"/>
</dbReference>
<proteinExistence type="inferred from homology"/>
<keyword evidence="7" id="KW-0496">Mitochondrion</keyword>
<evidence type="ECO:0000256" key="5">
    <source>
        <dbReference type="ARBA" id="ARBA00023136"/>
    </source>
</evidence>
<feature type="transmembrane region" description="Helical" evidence="6">
    <location>
        <begin position="207"/>
        <end position="230"/>
    </location>
</feature>
<dbReference type="InterPro" id="IPR002033">
    <property type="entry name" value="TatC"/>
</dbReference>
<dbReference type="GO" id="GO:0043953">
    <property type="term" value="P:protein transport by the Tat complex"/>
    <property type="evidence" value="ECO:0007669"/>
    <property type="project" value="TreeGrafter"/>
</dbReference>
<evidence type="ECO:0000256" key="3">
    <source>
        <dbReference type="ARBA" id="ARBA00022692"/>
    </source>
</evidence>
<dbReference type="PANTHER" id="PTHR30371">
    <property type="entry name" value="SEC-INDEPENDENT PROTEIN TRANSLOCASE PROTEIN TATC"/>
    <property type="match status" value="1"/>
</dbReference>
<feature type="transmembrane region" description="Helical" evidence="6">
    <location>
        <begin position="58"/>
        <end position="78"/>
    </location>
</feature>
<keyword evidence="4 6" id="KW-1133">Transmembrane helix</keyword>
<dbReference type="GO" id="GO:0009977">
    <property type="term" value="F:proton motive force dependent protein transmembrane transporter activity"/>
    <property type="evidence" value="ECO:0007669"/>
    <property type="project" value="TreeGrafter"/>
</dbReference>
<dbReference type="AlphaFoldDB" id="A0A2R4A3M6"/>
<evidence type="ECO:0000256" key="1">
    <source>
        <dbReference type="ARBA" id="ARBA00004141"/>
    </source>
</evidence>
<evidence type="ECO:0000313" key="7">
    <source>
        <dbReference type="EMBL" id="AVR57679.1"/>
    </source>
</evidence>
<dbReference type="GO" id="GO:0033281">
    <property type="term" value="C:TAT protein transport complex"/>
    <property type="evidence" value="ECO:0007669"/>
    <property type="project" value="TreeGrafter"/>
</dbReference>
<dbReference type="Pfam" id="PF00902">
    <property type="entry name" value="TatC"/>
    <property type="match status" value="1"/>
</dbReference>
<protein>
    <submittedName>
        <fullName evidence="7">SecY-independent transporter protein</fullName>
    </submittedName>
</protein>
<geneLocation type="mitochondrion" evidence="7"/>
<comment type="similarity">
    <text evidence="2">Belongs to the TatC family.</text>
</comment>
<evidence type="ECO:0000256" key="2">
    <source>
        <dbReference type="ARBA" id="ARBA00008882"/>
    </source>
</evidence>
<accession>A0A2R4A3M6</accession>
<dbReference type="EMBL" id="MF997424">
    <property type="protein sequence ID" value="AVR57679.1"/>
    <property type="molecule type" value="Genomic_DNA"/>
</dbReference>
<evidence type="ECO:0000256" key="4">
    <source>
        <dbReference type="ARBA" id="ARBA00022989"/>
    </source>
</evidence>
<sequence length="231" mass="28173">MLQYFLELRNKSILLMITFFSTLLICYWYKEMLLFLVTQMHLNDENFYFIFTDVTELFVVYFKVIFLIAFQVSLWYFLYHLFSFLATALYLHELKFISFLGTVGTIFWFLSILLSSYFIIPFSWNFFLSFQSQHGFYFEARISEYLKFYTDTYILCLVYCQFVTLFFIFSINTKQNYSYIKKYRKLYFYAFLLCATLMTPPDLASQLFTTFFLMLTYESVVLFSIFNYYLT</sequence>